<proteinExistence type="predicted"/>
<sequence length="519" mass="58333">MSDKTNKRSGMLGTIYSMLPGIDDDYAAKVVYTLENKKTLPQLQQDIADIAARLSSDSPMADTTAAKILLDEITLNAALRQLRIYNNHTSITELCAALEVPAKDTSKLLDVYASFATRKYFDEEFAAALKDVQDEDMPDKDKALFAVNILLQKADSLLAPSVKNAKQNRKEVFKFADKYGVSVKLTAELEALYTRPASVSFKMESRRLMEQLLKQNPDEHLCASLTARALLCHITPKDAQDTALLSKLLQGHVLEEDLMIIACRYLKAKAPADIANTFESVLKKLPHVSDPRENLGLAVRVLVDGTADSFESATQKASVRRDREVLRKNLAKKDLYTGYEYDLAERFGGKKTFVQLEREMNDILQSLPFCADAKDNKELACKVLLGSLSHEEAAKQAKYLRDLKAQTLTQGLAPELMKSYLGTKPADEILHFFEENLSQYTFWKSDREKHIFALRTLVGELNGTYNRRISEFVLDMLENGSSLELMTDMLSNIQTRKAGKEELDNLLNMYKQARVDSNA</sequence>
<protein>
    <submittedName>
        <fullName evidence="1">Uncharacterized protein</fullName>
    </submittedName>
</protein>
<evidence type="ECO:0000313" key="1">
    <source>
        <dbReference type="EMBL" id="QGT50664.1"/>
    </source>
</evidence>
<gene>
    <name evidence="1" type="ORF">Elusimicrob1349_1340</name>
</gene>
<reference evidence="1" key="1">
    <citation type="journal article" date="2020" name="J. ISSAAS">
        <title>Lactobacilli and other gastrointestinal microbiota of Peromyscus leucopus, reservoir host for agents of Lyme disease and other zoonoses in North America.</title>
        <authorList>
            <person name="Milovic A."/>
            <person name="Bassam K."/>
            <person name="Shao H."/>
            <person name="Chatzistamou I."/>
            <person name="Tufts D.M."/>
            <person name="Diuk-Wasser M."/>
            <person name="Barbour A.G."/>
        </authorList>
    </citation>
    <scope>NUCLEOTIDE SEQUENCE</scope>
    <source>
        <strain evidence="1">LL30</strain>
    </source>
</reference>
<name>A0A650EP53_9BACT</name>
<accession>A0A650EP53</accession>
<dbReference type="EMBL" id="MN577571">
    <property type="protein sequence ID" value="QGT50664.1"/>
    <property type="molecule type" value="Genomic_DNA"/>
</dbReference>
<organism evidence="1">
    <name type="scientific">uncultured Elusimicrobia bacterium</name>
    <dbReference type="NCBI Taxonomy" id="699876"/>
    <lineage>
        <taxon>Bacteria</taxon>
        <taxon>Pseudomonadati</taxon>
        <taxon>Elusimicrobiota</taxon>
        <taxon>Elusimicrobia</taxon>
        <taxon>environmental samples</taxon>
    </lineage>
</organism>
<dbReference type="AlphaFoldDB" id="A0A650EP53"/>